<protein>
    <recommendedName>
        <fullName evidence="9">ABC transporter domain-containing protein</fullName>
    </recommendedName>
</protein>
<feature type="compositionally biased region" description="Basic and acidic residues" evidence="8">
    <location>
        <begin position="1162"/>
        <end position="1184"/>
    </location>
</feature>
<feature type="compositionally biased region" description="Low complexity" evidence="8">
    <location>
        <begin position="20"/>
        <end position="31"/>
    </location>
</feature>
<dbReference type="NCBIfam" id="TIGR01189">
    <property type="entry name" value="ccmA"/>
    <property type="match status" value="1"/>
</dbReference>
<feature type="compositionally biased region" description="Basic and acidic residues" evidence="8">
    <location>
        <begin position="786"/>
        <end position="1053"/>
    </location>
</feature>
<organism evidence="10 11">
    <name type="scientific">Cannabis sativa</name>
    <name type="common">Hemp</name>
    <name type="synonym">Marijuana</name>
    <dbReference type="NCBI Taxonomy" id="3483"/>
    <lineage>
        <taxon>Eukaryota</taxon>
        <taxon>Viridiplantae</taxon>
        <taxon>Streptophyta</taxon>
        <taxon>Embryophyta</taxon>
        <taxon>Tracheophyta</taxon>
        <taxon>Spermatophyta</taxon>
        <taxon>Magnoliopsida</taxon>
        <taxon>eudicotyledons</taxon>
        <taxon>Gunneridae</taxon>
        <taxon>Pentapetalae</taxon>
        <taxon>rosids</taxon>
        <taxon>fabids</taxon>
        <taxon>Rosales</taxon>
        <taxon>Cannabaceae</taxon>
        <taxon>Cannabis</taxon>
    </lineage>
</organism>
<dbReference type="InterPro" id="IPR003439">
    <property type="entry name" value="ABC_transporter-like_ATP-bd"/>
</dbReference>
<evidence type="ECO:0000313" key="10">
    <source>
        <dbReference type="EMBL" id="KAF4349245.1"/>
    </source>
</evidence>
<feature type="compositionally biased region" description="Basic and acidic residues" evidence="8">
    <location>
        <begin position="625"/>
        <end position="636"/>
    </location>
</feature>
<dbReference type="InterPro" id="IPR027417">
    <property type="entry name" value="P-loop_NTPase"/>
</dbReference>
<feature type="compositionally biased region" description="Basic and acidic residues" evidence="8">
    <location>
        <begin position="1192"/>
        <end position="1215"/>
    </location>
</feature>
<evidence type="ECO:0000256" key="4">
    <source>
        <dbReference type="ARBA" id="ARBA00022741"/>
    </source>
</evidence>
<keyword evidence="7" id="KW-0539">Nucleus</keyword>
<proteinExistence type="inferred from homology"/>
<dbReference type="EMBL" id="JAATIQ010000646">
    <property type="protein sequence ID" value="KAF4349245.1"/>
    <property type="molecule type" value="Genomic_DNA"/>
</dbReference>
<keyword evidence="6" id="KW-0067">ATP-binding</keyword>
<dbReference type="Proteomes" id="UP000583929">
    <property type="component" value="Unassembled WGS sequence"/>
</dbReference>
<comment type="subcellular location">
    <subcellularLocation>
        <location evidence="1">Nucleus</location>
    </subcellularLocation>
</comment>
<sequence length="1592" mass="179940">MEDDDEFGDLYTDVLQPFASSSSSSVQQPHHPSVEPPQPFRPPIDLNLNLKSDVEDTMLRAPSLNSVLPVNETDETLVPGPPPAVSVDSVTNNSIIPGEVVVVDDAVARTRVSLSGDLKLRDGVVEDSNSNLNLNYGVGESGNDVVMKQSCGEVENLMEKDVTFDIEEGNMGMEDVGSEPMIPGLESSVADGERKEVGEAGKVGAGIVAPQKIGYNTHGYHPFHSQFKYVRPGAAPIPGATTSGPGGVPGQVRPPISMGPMPGRGRGDWRPMGLKTGTPMQKNFHSGFGGPNWGGNTAGRGFSGGGGLEFTLPSHKTIFEVDIDSFEEKPWKYPSVDISDFFNFGLNEDTWKDYCKQLEQLRLESTMQSKIRVYESGRAEQEYDPDLPPELAAAAGIHEVPSSDNASSGKLGQGDLPKGSARVRPPLPTGRAIQVENGYGERLPSIDTRPARNRDSDAIIEIVLQGSLDDDVSAGNDIPNRSDNDTSKEDFGGVADTAPVNPECSDNFPQTYNDRKREPVEPRMPQLGSVSDDIPDRNGVLPFPPGPPVRNVASSANIREYPDDDPSAGYEERRIHGRTHDRSPRKTLGGSGRDKKYLNNDPEESVESMDSKNSLPLSSPAAVRDAQESSFEQRDVDDQDELVLADGSPGTEKDETTSNVLATTDTPEDGSTKKQTISSRSEQPFVQELDDGEDSKAARSSDNSRARSGSSRDYQKRRDGVEEEVMQGHSTRMGSVKRHFDEKEQGVHRRNRDGRQELERNRMAVKGREDTYSYREFDPNPVHLHMRADGYDRRKERDNSDMVWQQRDDDPYSRRIKTEETRKRERGDEMQSRHRSKIRESDRSDKDEPIHLRKQMDNGSHRVYYEKDVGPRHREREDSLKGRYEHIDDYHGKRKKDEEHLRRDHVDKEEILHGHRENMNRRKRERDEVLDPRKRDGQQRHLDDHHSVRHKDEGWLQRERGERQREREDWQRLKQSHEEIIPKRERDEGRSVTRSGRVSEDKGWVGHPKLKDDSKGSDKDYQYKETLRHIEPAKRRDRIEDEGSHHGGNEDIYARGNQLSNGERRSRQERLSIRNDRSINVSEDVRVHDKKHRESARRNKEFEGGDNSTLVSSKRHQEEHGIQSNETGLKGSTEQGFGEHKNLVQHPLSRKQREGASDDEQHDSRRGRSKLERWTSHKERDFSIKSKSSTLKFKEMDKNNIRSLEGTKHSDEPSKPAETLDIQHPSAEEKDAADPEAKDGDTKPLDDRHLDTVEKLKKRSERFKLPMPSEKEAITIKKVESEALPSVKSVTLEESEIKPERPARKRRSTVALLLLAKIYIETPPHRFESMTRVVWRTTTCGSVEEDQLALASVPHSQITRWSCRLLGLHDCRRQIFLHKSKLCLNAQQILRNVNATIHDGGSLVLTGTNGSGKTTFLRMLAGFSKPSAGEVLWNGHDITKSGIFHQYKLQLNWLSLKDAIKSNITVLDNVQWFEVLEGKQGKSLPALELMGLGRLAKEKAKMLSMGQRKRLQLARLLAIDRQIWLLDEPSVALDDDGVKLLEYIIAEHRKKGGIVILATHLPIEIDDAMVLRLPPRFPRRMTFVDMLDRRDF</sequence>
<feature type="compositionally biased region" description="Basic and acidic residues" evidence="8">
    <location>
        <begin position="694"/>
        <end position="705"/>
    </location>
</feature>
<comment type="caution">
    <text evidence="10">The sequence shown here is derived from an EMBL/GenBank/DDBJ whole genome shotgun (WGS) entry which is preliminary data.</text>
</comment>
<dbReference type="GO" id="GO:0016607">
    <property type="term" value="C:nuclear speck"/>
    <property type="evidence" value="ECO:0007669"/>
    <property type="project" value="TreeGrafter"/>
</dbReference>
<dbReference type="Pfam" id="PF05182">
    <property type="entry name" value="Fip1"/>
    <property type="match status" value="1"/>
</dbReference>
<name>A0A7J6DT26_CANSA</name>
<dbReference type="InterPro" id="IPR005895">
    <property type="entry name" value="ABC_transptr_haem_export_CcmA"/>
</dbReference>
<keyword evidence="5" id="KW-0201">Cytochrome c-type biogenesis</keyword>
<keyword evidence="11" id="KW-1185">Reference proteome</keyword>
<dbReference type="Pfam" id="PF00005">
    <property type="entry name" value="ABC_tran"/>
    <property type="match status" value="1"/>
</dbReference>
<dbReference type="GO" id="GO:0003723">
    <property type="term" value="F:RNA binding"/>
    <property type="evidence" value="ECO:0007669"/>
    <property type="project" value="TreeGrafter"/>
</dbReference>
<feature type="region of interest" description="Disordered" evidence="8">
    <location>
        <begin position="470"/>
        <end position="1250"/>
    </location>
</feature>
<evidence type="ECO:0000313" key="11">
    <source>
        <dbReference type="Proteomes" id="UP000583929"/>
    </source>
</evidence>
<comment type="similarity">
    <text evidence="2">Belongs to the FIP1 family.</text>
</comment>
<feature type="compositionally biased region" description="Basic and acidic residues" evidence="8">
    <location>
        <begin position="1062"/>
        <end position="1087"/>
    </location>
</feature>
<feature type="domain" description="ABC transporter" evidence="9">
    <location>
        <begin position="1372"/>
        <end position="1592"/>
    </location>
</feature>
<keyword evidence="3" id="KW-0507">mRNA processing</keyword>
<reference evidence="10 11" key="1">
    <citation type="journal article" date="2020" name="bioRxiv">
        <title>Sequence and annotation of 42 cannabis genomes reveals extensive copy number variation in cannabinoid synthesis and pathogen resistance genes.</title>
        <authorList>
            <person name="Mckernan K.J."/>
            <person name="Helbert Y."/>
            <person name="Kane L.T."/>
            <person name="Ebling H."/>
            <person name="Zhang L."/>
            <person name="Liu B."/>
            <person name="Eaton Z."/>
            <person name="Mclaughlin S."/>
            <person name="Kingan S."/>
            <person name="Baybayan P."/>
            <person name="Concepcion G."/>
            <person name="Jordan M."/>
            <person name="Riva A."/>
            <person name="Barbazuk W."/>
            <person name="Harkins T."/>
        </authorList>
    </citation>
    <scope>NUCLEOTIDE SEQUENCE [LARGE SCALE GENOMIC DNA]</scope>
    <source>
        <strain evidence="11">cv. Jamaican Lion 4</strain>
        <tissue evidence="10">Leaf</tissue>
    </source>
</reference>
<dbReference type="GO" id="GO:0006397">
    <property type="term" value="P:mRNA processing"/>
    <property type="evidence" value="ECO:0007669"/>
    <property type="project" value="UniProtKB-KW"/>
</dbReference>
<evidence type="ECO:0000256" key="2">
    <source>
        <dbReference type="ARBA" id="ARBA00007459"/>
    </source>
</evidence>
<dbReference type="Gene3D" id="3.40.50.300">
    <property type="entry name" value="P-loop containing nucleotide triphosphate hydrolases"/>
    <property type="match status" value="1"/>
</dbReference>
<feature type="compositionally biased region" description="Basic and acidic residues" evidence="8">
    <location>
        <begin position="480"/>
        <end position="491"/>
    </location>
</feature>
<evidence type="ECO:0000256" key="1">
    <source>
        <dbReference type="ARBA" id="ARBA00004123"/>
    </source>
</evidence>
<feature type="compositionally biased region" description="Polar residues" evidence="8">
    <location>
        <begin position="1122"/>
        <end position="1135"/>
    </location>
</feature>
<dbReference type="SUPFAM" id="SSF52540">
    <property type="entry name" value="P-loop containing nucleoside triphosphate hydrolases"/>
    <property type="match status" value="1"/>
</dbReference>
<keyword evidence="4" id="KW-0547">Nucleotide-binding</keyword>
<dbReference type="GO" id="GO:0022857">
    <property type="term" value="F:transmembrane transporter activity"/>
    <property type="evidence" value="ECO:0007669"/>
    <property type="project" value="InterPro"/>
</dbReference>
<gene>
    <name evidence="10" type="ORF">G4B88_007842</name>
</gene>
<feature type="compositionally biased region" description="Basic and acidic residues" evidence="8">
    <location>
        <begin position="1226"/>
        <end position="1250"/>
    </location>
</feature>
<dbReference type="PANTHER" id="PTHR36884:SF1">
    <property type="entry name" value="FIP1[V]-LIKE PROTEIN"/>
    <property type="match status" value="1"/>
</dbReference>
<evidence type="ECO:0000256" key="6">
    <source>
        <dbReference type="ARBA" id="ARBA00022840"/>
    </source>
</evidence>
<dbReference type="SMART" id="SM00382">
    <property type="entry name" value="AAA"/>
    <property type="match status" value="1"/>
</dbReference>
<feature type="region of interest" description="Disordered" evidence="8">
    <location>
        <begin position="1"/>
        <end position="43"/>
    </location>
</feature>
<feature type="compositionally biased region" description="Polar residues" evidence="8">
    <location>
        <begin position="673"/>
        <end position="684"/>
    </location>
</feature>
<dbReference type="PROSITE" id="PS50893">
    <property type="entry name" value="ABC_TRANSPORTER_2"/>
    <property type="match status" value="1"/>
</dbReference>
<dbReference type="InterPro" id="IPR007854">
    <property type="entry name" value="Fip1_dom"/>
</dbReference>
<evidence type="ECO:0000256" key="5">
    <source>
        <dbReference type="ARBA" id="ARBA00022748"/>
    </source>
</evidence>
<dbReference type="InterPro" id="IPR003593">
    <property type="entry name" value="AAA+_ATPase"/>
</dbReference>
<evidence type="ECO:0000259" key="9">
    <source>
        <dbReference type="PROSITE" id="PS50893"/>
    </source>
</evidence>
<accession>A0A7J6DT26</accession>
<dbReference type="InterPro" id="IPR044976">
    <property type="entry name" value="FIPS5/FIPS3-like"/>
</dbReference>
<evidence type="ECO:0000256" key="3">
    <source>
        <dbReference type="ARBA" id="ARBA00022664"/>
    </source>
</evidence>
<dbReference type="GO" id="GO:0016887">
    <property type="term" value="F:ATP hydrolysis activity"/>
    <property type="evidence" value="ECO:0007669"/>
    <property type="project" value="InterPro"/>
</dbReference>
<evidence type="ECO:0000256" key="8">
    <source>
        <dbReference type="SAM" id="MobiDB-lite"/>
    </source>
</evidence>
<feature type="compositionally biased region" description="Basic and acidic residues" evidence="8">
    <location>
        <begin position="570"/>
        <end position="584"/>
    </location>
</feature>
<dbReference type="GO" id="GO:0017004">
    <property type="term" value="P:cytochrome complex assembly"/>
    <property type="evidence" value="ECO:0007669"/>
    <property type="project" value="UniProtKB-KW"/>
</dbReference>
<dbReference type="GO" id="GO:0005524">
    <property type="term" value="F:ATP binding"/>
    <property type="evidence" value="ECO:0007669"/>
    <property type="project" value="UniProtKB-KW"/>
</dbReference>
<feature type="region of interest" description="Disordered" evidence="8">
    <location>
        <begin position="400"/>
        <end position="432"/>
    </location>
</feature>
<feature type="compositionally biased region" description="Basic and acidic residues" evidence="8">
    <location>
        <begin position="738"/>
        <end position="778"/>
    </location>
</feature>
<evidence type="ECO:0000256" key="7">
    <source>
        <dbReference type="ARBA" id="ARBA00023242"/>
    </source>
</evidence>
<dbReference type="PANTHER" id="PTHR36884">
    <property type="entry name" value="FIP1[III]-LIKE PROTEIN"/>
    <property type="match status" value="1"/>
</dbReference>